<dbReference type="PROSITE" id="PS51420">
    <property type="entry name" value="RHO"/>
    <property type="match status" value="1"/>
</dbReference>
<evidence type="ECO:0000256" key="2">
    <source>
        <dbReference type="ARBA" id="ARBA00010142"/>
    </source>
</evidence>
<sequence>MEQRTLKVVVVGDGTVGKTSMLMRYTEGKFPADYVPTIFENCVGSFHVEGNSVSYELWDTGCQEDYSHLRPLSYTDTDIVILCYAVDNQRSFASIEHKWIEELNRLLPQARILLVGCKIDTRIEFKPGNTKPFITYNQGSALAKRIKAEGYMECSALSGEGLREVFTDGLFPLLVKCLKKQKSHCLML</sequence>
<dbReference type="Gene3D" id="3.40.50.300">
    <property type="entry name" value="P-loop containing nucleotide triphosphate hydrolases"/>
    <property type="match status" value="1"/>
</dbReference>
<dbReference type="EMBL" id="CAXLJL010000001">
    <property type="protein sequence ID" value="CAL5129215.1"/>
    <property type="molecule type" value="Genomic_DNA"/>
</dbReference>
<dbReference type="InterPro" id="IPR027417">
    <property type="entry name" value="P-loop_NTPase"/>
</dbReference>
<dbReference type="InterPro" id="IPR001806">
    <property type="entry name" value="Small_GTPase"/>
</dbReference>
<evidence type="ECO:0000256" key="1">
    <source>
        <dbReference type="ARBA" id="ARBA00004342"/>
    </source>
</evidence>
<dbReference type="SMART" id="SM00174">
    <property type="entry name" value="RHO"/>
    <property type="match status" value="1"/>
</dbReference>
<dbReference type="SMART" id="SM00175">
    <property type="entry name" value="RAB"/>
    <property type="match status" value="1"/>
</dbReference>
<dbReference type="GO" id="GO:0003924">
    <property type="term" value="F:GTPase activity"/>
    <property type="evidence" value="ECO:0007669"/>
    <property type="project" value="InterPro"/>
</dbReference>
<keyword evidence="3" id="KW-1003">Cell membrane</keyword>
<dbReference type="PANTHER" id="PTHR24072">
    <property type="entry name" value="RHO FAMILY GTPASE"/>
    <property type="match status" value="1"/>
</dbReference>
<comment type="caution">
    <text evidence="10">The sequence shown here is derived from an EMBL/GenBank/DDBJ whole genome shotgun (WGS) entry which is preliminary data.</text>
</comment>
<evidence type="ECO:0000313" key="10">
    <source>
        <dbReference type="EMBL" id="CAL5129215.1"/>
    </source>
</evidence>
<evidence type="ECO:0000256" key="5">
    <source>
        <dbReference type="ARBA" id="ARBA00022741"/>
    </source>
</evidence>
<dbReference type="NCBIfam" id="TIGR00231">
    <property type="entry name" value="small_GTP"/>
    <property type="match status" value="1"/>
</dbReference>
<evidence type="ECO:0000256" key="8">
    <source>
        <dbReference type="ARBA" id="ARBA00023288"/>
    </source>
</evidence>
<keyword evidence="9" id="KW-0636">Prenylation</keyword>
<dbReference type="CDD" id="cd00157">
    <property type="entry name" value="Rho"/>
    <property type="match status" value="1"/>
</dbReference>
<dbReference type="GO" id="GO:0005886">
    <property type="term" value="C:plasma membrane"/>
    <property type="evidence" value="ECO:0007669"/>
    <property type="project" value="UniProtKB-SubCell"/>
</dbReference>
<dbReference type="SMART" id="SM00173">
    <property type="entry name" value="RAS"/>
    <property type="match status" value="1"/>
</dbReference>
<gene>
    <name evidence="10" type="ORF">CDAUBV1_LOCUS161</name>
</gene>
<evidence type="ECO:0000256" key="6">
    <source>
        <dbReference type="ARBA" id="ARBA00023134"/>
    </source>
</evidence>
<dbReference type="SUPFAM" id="SSF52540">
    <property type="entry name" value="P-loop containing nucleoside triphosphate hydrolases"/>
    <property type="match status" value="1"/>
</dbReference>
<dbReference type="InterPro" id="IPR003578">
    <property type="entry name" value="Small_GTPase_Rho"/>
</dbReference>
<dbReference type="FunFam" id="3.40.50.300:FF:000983">
    <property type="entry name" value="Rho family GTPase"/>
    <property type="match status" value="1"/>
</dbReference>
<dbReference type="AlphaFoldDB" id="A0AAV2SW82"/>
<evidence type="ECO:0000256" key="4">
    <source>
        <dbReference type="ARBA" id="ARBA00022481"/>
    </source>
</evidence>
<dbReference type="PROSITE" id="PS51419">
    <property type="entry name" value="RAB"/>
    <property type="match status" value="1"/>
</dbReference>
<dbReference type="Pfam" id="PF00071">
    <property type="entry name" value="Ras"/>
    <property type="match status" value="1"/>
</dbReference>
<keyword evidence="8" id="KW-0449">Lipoprotein</keyword>
<evidence type="ECO:0000256" key="9">
    <source>
        <dbReference type="ARBA" id="ARBA00023289"/>
    </source>
</evidence>
<organism evidence="10 11">
    <name type="scientific">Calicophoron daubneyi</name>
    <name type="common">Rumen fluke</name>
    <name type="synonym">Paramphistomum daubneyi</name>
    <dbReference type="NCBI Taxonomy" id="300641"/>
    <lineage>
        <taxon>Eukaryota</taxon>
        <taxon>Metazoa</taxon>
        <taxon>Spiralia</taxon>
        <taxon>Lophotrochozoa</taxon>
        <taxon>Platyhelminthes</taxon>
        <taxon>Trematoda</taxon>
        <taxon>Digenea</taxon>
        <taxon>Plagiorchiida</taxon>
        <taxon>Pronocephalata</taxon>
        <taxon>Paramphistomoidea</taxon>
        <taxon>Paramphistomidae</taxon>
        <taxon>Calicophoron</taxon>
    </lineage>
</organism>
<proteinExistence type="inferred from homology"/>
<dbReference type="GO" id="GO:0007264">
    <property type="term" value="P:small GTPase-mediated signal transduction"/>
    <property type="evidence" value="ECO:0007669"/>
    <property type="project" value="InterPro"/>
</dbReference>
<evidence type="ECO:0000313" key="11">
    <source>
        <dbReference type="Proteomes" id="UP001497525"/>
    </source>
</evidence>
<dbReference type="PRINTS" id="PR00449">
    <property type="entry name" value="RASTRNSFRMNG"/>
</dbReference>
<comment type="subcellular location">
    <subcellularLocation>
        <location evidence="1">Cell membrane</location>
        <topology evidence="1">Lipid-anchor</topology>
        <orientation evidence="1">Cytoplasmic side</orientation>
    </subcellularLocation>
</comment>
<protein>
    <submittedName>
        <fullName evidence="10">Uncharacterized protein</fullName>
    </submittedName>
</protein>
<comment type="similarity">
    <text evidence="2">Belongs to the small GTPase superfamily. Rho family.</text>
</comment>
<keyword evidence="7" id="KW-0472">Membrane</keyword>
<reference evidence="10" key="1">
    <citation type="submission" date="2024-06" db="EMBL/GenBank/DDBJ databases">
        <authorList>
            <person name="Liu X."/>
            <person name="Lenzi L."/>
            <person name="Haldenby T S."/>
            <person name="Uol C."/>
        </authorList>
    </citation>
    <scope>NUCLEOTIDE SEQUENCE</scope>
</reference>
<dbReference type="Proteomes" id="UP001497525">
    <property type="component" value="Unassembled WGS sequence"/>
</dbReference>
<keyword evidence="4" id="KW-0488">Methylation</keyword>
<dbReference type="GO" id="GO:0005525">
    <property type="term" value="F:GTP binding"/>
    <property type="evidence" value="ECO:0007669"/>
    <property type="project" value="UniProtKB-KW"/>
</dbReference>
<accession>A0AAV2SW82</accession>
<keyword evidence="6" id="KW-0342">GTP-binding</keyword>
<evidence type="ECO:0000256" key="7">
    <source>
        <dbReference type="ARBA" id="ARBA00023136"/>
    </source>
</evidence>
<evidence type="ECO:0000256" key="3">
    <source>
        <dbReference type="ARBA" id="ARBA00022475"/>
    </source>
</evidence>
<name>A0AAV2SW82_CALDB</name>
<keyword evidence="5" id="KW-0547">Nucleotide-binding</keyword>
<dbReference type="PROSITE" id="PS51421">
    <property type="entry name" value="RAS"/>
    <property type="match status" value="1"/>
</dbReference>
<dbReference type="InterPro" id="IPR005225">
    <property type="entry name" value="Small_GTP-bd"/>
</dbReference>